<reference evidence="1" key="2">
    <citation type="submission" date="2006-05" db="EMBL/GenBank/DDBJ databases">
        <title>Sequencing of the draft genome and assembly of Desulfuromonas acetoxidans DSM 684.</title>
        <authorList>
            <consortium name="US DOE Joint Genome Institute (JGI-PGF)"/>
            <person name="Copeland A."/>
            <person name="Lucas S."/>
            <person name="Lapidus A."/>
            <person name="Barry K."/>
            <person name="Detter J.C."/>
            <person name="Glavina del Rio T."/>
            <person name="Hammon N."/>
            <person name="Israni S."/>
            <person name="Dalin E."/>
            <person name="Tice H."/>
            <person name="Bruce D."/>
            <person name="Pitluck S."/>
            <person name="Richardson P."/>
        </authorList>
    </citation>
    <scope>NUCLEOTIDE SEQUENCE [LARGE SCALE GENOMIC DNA]</scope>
    <source>
        <strain evidence="1">DSM 684</strain>
    </source>
</reference>
<organism evidence="1 2">
    <name type="scientific">Desulfuromonas acetoxidans (strain DSM 684 / 11070)</name>
    <dbReference type="NCBI Taxonomy" id="281689"/>
    <lineage>
        <taxon>Bacteria</taxon>
        <taxon>Pseudomonadati</taxon>
        <taxon>Thermodesulfobacteriota</taxon>
        <taxon>Desulfuromonadia</taxon>
        <taxon>Desulfuromonadales</taxon>
        <taxon>Desulfuromonadaceae</taxon>
        <taxon>Desulfuromonas</taxon>
    </lineage>
</organism>
<protein>
    <submittedName>
        <fullName evidence="1">Uncharacterized protein</fullName>
    </submittedName>
</protein>
<dbReference type="EMBL" id="AAEW02000048">
    <property type="protein sequence ID" value="EAT14168.1"/>
    <property type="molecule type" value="Genomic_DNA"/>
</dbReference>
<comment type="caution">
    <text evidence="1">The sequence shown here is derived from an EMBL/GenBank/DDBJ whole genome shotgun (WGS) entry which is preliminary data.</text>
</comment>
<dbReference type="AlphaFoldDB" id="Q1JVA1"/>
<reference evidence="1" key="1">
    <citation type="submission" date="2006-05" db="EMBL/GenBank/DDBJ databases">
        <title>Annotation of the draft genome assembly of Desulfuromonas acetoxidans DSM 684.</title>
        <authorList>
            <consortium name="US DOE Joint Genome Institute (JGI-ORNL)"/>
            <person name="Larimer F."/>
            <person name="Land M."/>
            <person name="Hauser L."/>
        </authorList>
    </citation>
    <scope>NUCLEOTIDE SEQUENCE [LARGE SCALE GENOMIC DNA]</scope>
    <source>
        <strain evidence="1">DSM 684</strain>
    </source>
</reference>
<dbReference type="Proteomes" id="UP000005695">
    <property type="component" value="Unassembled WGS sequence"/>
</dbReference>
<gene>
    <name evidence="1" type="ORF">Dace_0034</name>
</gene>
<name>Q1JVA1_DESA6</name>
<accession>Q1JVA1</accession>
<keyword evidence="2" id="KW-1185">Reference proteome</keyword>
<proteinExistence type="predicted"/>
<evidence type="ECO:0000313" key="2">
    <source>
        <dbReference type="Proteomes" id="UP000005695"/>
    </source>
</evidence>
<evidence type="ECO:0000313" key="1">
    <source>
        <dbReference type="EMBL" id="EAT14168.1"/>
    </source>
</evidence>
<sequence length="146" mass="15594">MFQFTAGQIGDLRLKLGQCGGAFFCRFGGDGSFFLLGGGIGVGHALIDLGSRQTGLFQQGTLLFHPGIDLGQTGGDFITLHGGEFEFVTAQRFSAFLCGIAGLFNLFRILIDRPLLIVCIAFLGDRTLFVDQSTAARLGHGITGRF</sequence>